<reference evidence="2" key="1">
    <citation type="submission" date="2023-07" db="EMBL/GenBank/DDBJ databases">
        <authorList>
            <consortium name="CYATHOMIX"/>
        </authorList>
    </citation>
    <scope>NUCLEOTIDE SEQUENCE</scope>
    <source>
        <strain evidence="2">N/A</strain>
    </source>
</reference>
<accession>A0AA36DM72</accession>
<dbReference type="EMBL" id="CATQJL010000001">
    <property type="protein sequence ID" value="CAJ0589365.1"/>
    <property type="molecule type" value="Genomic_DNA"/>
</dbReference>
<feature type="chain" id="PRO_5041371787" evidence="1">
    <location>
        <begin position="18"/>
        <end position="68"/>
    </location>
</feature>
<feature type="signal peptide" evidence="1">
    <location>
        <begin position="1"/>
        <end position="17"/>
    </location>
</feature>
<evidence type="ECO:0000256" key="1">
    <source>
        <dbReference type="SAM" id="SignalP"/>
    </source>
</evidence>
<comment type="caution">
    <text evidence="2">The sequence shown here is derived from an EMBL/GenBank/DDBJ whole genome shotgun (WGS) entry which is preliminary data.</text>
</comment>
<dbReference type="PANTHER" id="PTHR37959">
    <property type="entry name" value="PROTEIN CBG15758"/>
    <property type="match status" value="1"/>
</dbReference>
<gene>
    <name evidence="2" type="ORF">CYNAS_LOCUS1348</name>
</gene>
<name>A0AA36DM72_CYLNA</name>
<dbReference type="Proteomes" id="UP001176961">
    <property type="component" value="Unassembled WGS sequence"/>
</dbReference>
<sequence length="68" mass="7310">MLFIVALTMSAFVCAQADENGLQCVFSCTRTASFTTSIDGVVTTATCTVDGMHPRDRCDGCCRKAFFS</sequence>
<dbReference type="AlphaFoldDB" id="A0AA36DM72"/>
<keyword evidence="3" id="KW-1185">Reference proteome</keyword>
<evidence type="ECO:0000313" key="2">
    <source>
        <dbReference type="EMBL" id="CAJ0589365.1"/>
    </source>
</evidence>
<evidence type="ECO:0000313" key="3">
    <source>
        <dbReference type="Proteomes" id="UP001176961"/>
    </source>
</evidence>
<proteinExistence type="predicted"/>
<dbReference type="PANTHER" id="PTHR37959:SF1">
    <property type="entry name" value="SECRETED PROTEIN"/>
    <property type="match status" value="1"/>
</dbReference>
<organism evidence="2 3">
    <name type="scientific">Cylicocyclus nassatus</name>
    <name type="common">Nematode worm</name>
    <dbReference type="NCBI Taxonomy" id="53992"/>
    <lineage>
        <taxon>Eukaryota</taxon>
        <taxon>Metazoa</taxon>
        <taxon>Ecdysozoa</taxon>
        <taxon>Nematoda</taxon>
        <taxon>Chromadorea</taxon>
        <taxon>Rhabditida</taxon>
        <taxon>Rhabditina</taxon>
        <taxon>Rhabditomorpha</taxon>
        <taxon>Strongyloidea</taxon>
        <taxon>Strongylidae</taxon>
        <taxon>Cylicocyclus</taxon>
    </lineage>
</organism>
<protein>
    <submittedName>
        <fullName evidence="2">Uncharacterized protein</fullName>
    </submittedName>
</protein>
<keyword evidence="1" id="KW-0732">Signal</keyword>